<name>A0ABW0R0U9_9BACL</name>
<reference evidence="6" key="1">
    <citation type="journal article" date="2019" name="Int. J. Syst. Evol. Microbiol.">
        <title>The Global Catalogue of Microorganisms (GCM) 10K type strain sequencing project: providing services to taxonomists for standard genome sequencing and annotation.</title>
        <authorList>
            <consortium name="The Broad Institute Genomics Platform"/>
            <consortium name="The Broad Institute Genome Sequencing Center for Infectious Disease"/>
            <person name="Wu L."/>
            <person name="Ma J."/>
        </authorList>
    </citation>
    <scope>NUCLEOTIDE SEQUENCE [LARGE SCALE GENOMIC DNA]</scope>
    <source>
        <strain evidence="6">CGMCC 1.18578</strain>
    </source>
</reference>
<dbReference type="Gene3D" id="3.20.20.490">
    <property type="entry name" value="GxGYxYP glycoside hydrolase, C-terminal domain"/>
    <property type="match status" value="1"/>
</dbReference>
<keyword evidence="1" id="KW-0812">Transmembrane</keyword>
<evidence type="ECO:0000256" key="1">
    <source>
        <dbReference type="SAM" id="Phobius"/>
    </source>
</evidence>
<keyword evidence="1" id="KW-1133">Transmembrane helix</keyword>
<evidence type="ECO:0000259" key="2">
    <source>
        <dbReference type="Pfam" id="PF14323"/>
    </source>
</evidence>
<keyword evidence="6" id="KW-1185">Reference proteome</keyword>
<dbReference type="Pfam" id="PF20957">
    <property type="entry name" value="GxGYxYP_N_2nd"/>
    <property type="match status" value="1"/>
</dbReference>
<evidence type="ECO:0000313" key="6">
    <source>
        <dbReference type="Proteomes" id="UP001596108"/>
    </source>
</evidence>
<evidence type="ECO:0000259" key="4">
    <source>
        <dbReference type="Pfam" id="PF20958"/>
    </source>
</evidence>
<dbReference type="InterPro" id="IPR038410">
    <property type="entry name" value="GxGYxYP_C_sf"/>
</dbReference>
<gene>
    <name evidence="5" type="ORF">ACFPQ4_10775</name>
</gene>
<protein>
    <recommendedName>
        <fullName evidence="7">GxGYxY sequence motif-containing protein</fullName>
    </recommendedName>
</protein>
<accession>A0ABW0R0U9</accession>
<feature type="domain" description="GxGYxYP putative glycoside hydrolase C-terminal" evidence="2">
    <location>
        <begin position="432"/>
        <end position="655"/>
    </location>
</feature>
<evidence type="ECO:0000259" key="3">
    <source>
        <dbReference type="Pfam" id="PF20957"/>
    </source>
</evidence>
<comment type="caution">
    <text evidence="5">The sequence shown here is derived from an EMBL/GenBank/DDBJ whole genome shotgun (WGS) entry which is preliminary data.</text>
</comment>
<dbReference type="InterPro" id="IPR025832">
    <property type="entry name" value="GxGYxYP_C"/>
</dbReference>
<dbReference type="Pfam" id="PF20958">
    <property type="entry name" value="GxGYxYP_N_3rd"/>
    <property type="match status" value="1"/>
</dbReference>
<evidence type="ECO:0008006" key="7">
    <source>
        <dbReference type="Google" id="ProtNLM"/>
    </source>
</evidence>
<feature type="transmembrane region" description="Helical" evidence="1">
    <location>
        <begin position="7"/>
        <end position="25"/>
    </location>
</feature>
<dbReference type="Pfam" id="PF14323">
    <property type="entry name" value="GxGYxYP_C"/>
    <property type="match status" value="1"/>
</dbReference>
<dbReference type="PANTHER" id="PTHR37321">
    <property type="entry name" value="EXPORTED PROTEIN-RELATED"/>
    <property type="match status" value="1"/>
</dbReference>
<evidence type="ECO:0000313" key="5">
    <source>
        <dbReference type="EMBL" id="MFC5529927.1"/>
    </source>
</evidence>
<dbReference type="InterPro" id="IPR048310">
    <property type="entry name" value="GxGYxYP_N_2nd"/>
</dbReference>
<feature type="domain" description="GxGYxYP putative glycoside hydrolase second N-terminal" evidence="3">
    <location>
        <begin position="252"/>
        <end position="323"/>
    </location>
</feature>
<dbReference type="EMBL" id="JBHSNC010000032">
    <property type="protein sequence ID" value="MFC5529927.1"/>
    <property type="molecule type" value="Genomic_DNA"/>
</dbReference>
<sequence>MKKKIGLIVGLGLIIVIIAVAALWLRPDKKEGIRWPQKQALPSFPPPADLLDLVSLNSKLIYEGEDPQNGQTTGKADGDGWLAVVGTDKAEELILDVKDITEVPTGDTKAAFNLSVDKFSDKNGIVAKLEIRDQKTDTILGSLEVSNWDFTQENASQTFEVPLTAPDSTHPLELRVFWTGKSSMKLYDVSFQSPRRADEVAMFESLRGVVNHTEPRIYDQDKSGTYWLDALGLSYTRIKNNWQLMDKYLSEVNGIVVYDPEVPDTYNLATTIAGLKNAIVAAPSLLEQLTSSPYNLPILEDLRGKFKSKLDVYNYLYDSYWPKTTHRVLVGLTPDLKTNLREYAMGIQASVVWLNPAVPEEEAILNKFMADMPYGTGLYLGWWPDEGTGVTKTSEFGLATVAADFSSNLSVLSGTSRKITPPKTPVKPRLENKVYVTYIVSDGDNLQYVEGSLPRFWETPNRGEIPIGWTVSPLMVDAMPGVLDYLNRTATDNDALISGPSGMGYTYPNMWTDQKGLDLFFSRTNDYMSRSGMRVLTVWNTVVGTTNPNVGKSIAEHAPSLLGFTSQGNTGVITVYKDSMPGQELQKGYGSSESDLTTYVESAMKKWDHKSPLFIGIQAQPWSVSYQNFVNAYHYFKDNKDISIVRPDVYFQLVRESNHLSIDSRK</sequence>
<dbReference type="Proteomes" id="UP001596108">
    <property type="component" value="Unassembled WGS sequence"/>
</dbReference>
<dbReference type="InterPro" id="IPR048309">
    <property type="entry name" value="GxGYxYP_N_3rd"/>
</dbReference>
<dbReference type="RefSeq" id="WP_378111859.1">
    <property type="nucleotide sequence ID" value="NZ_JBHSNC010000032.1"/>
</dbReference>
<feature type="domain" description="GxGYxYP putative glycoside hydrolase third N-terminal" evidence="4">
    <location>
        <begin position="326"/>
        <end position="414"/>
    </location>
</feature>
<keyword evidence="1" id="KW-0472">Membrane</keyword>
<organism evidence="5 6">
    <name type="scientific">Cohnella yongneupensis</name>
    <dbReference type="NCBI Taxonomy" id="425006"/>
    <lineage>
        <taxon>Bacteria</taxon>
        <taxon>Bacillati</taxon>
        <taxon>Bacillota</taxon>
        <taxon>Bacilli</taxon>
        <taxon>Bacillales</taxon>
        <taxon>Paenibacillaceae</taxon>
        <taxon>Cohnella</taxon>
    </lineage>
</organism>
<dbReference type="PANTHER" id="PTHR37321:SF1">
    <property type="entry name" value="EXPORTED PROTEIN"/>
    <property type="match status" value="1"/>
</dbReference>
<proteinExistence type="predicted"/>